<comment type="caution">
    <text evidence="11">The sequence shown here is derived from an EMBL/GenBank/DDBJ whole genome shotgun (WGS) entry which is preliminary data.</text>
</comment>
<dbReference type="Pfam" id="PF03958">
    <property type="entry name" value="Secretin_N"/>
    <property type="match status" value="1"/>
</dbReference>
<name>A0A3M0AHL2_9GAMM</name>
<dbReference type="InterPro" id="IPR051808">
    <property type="entry name" value="Type_IV_pilus_biogenesis"/>
</dbReference>
<dbReference type="AlphaFoldDB" id="A0A3M0AHL2"/>
<evidence type="ECO:0000256" key="1">
    <source>
        <dbReference type="ARBA" id="ARBA00004370"/>
    </source>
</evidence>
<evidence type="ECO:0000259" key="10">
    <source>
        <dbReference type="SMART" id="SM00965"/>
    </source>
</evidence>
<evidence type="ECO:0000256" key="4">
    <source>
        <dbReference type="ARBA" id="ARBA00022927"/>
    </source>
</evidence>
<dbReference type="GO" id="GO:0009306">
    <property type="term" value="P:protein secretion"/>
    <property type="evidence" value="ECO:0007669"/>
    <property type="project" value="InterPro"/>
</dbReference>
<dbReference type="Gene3D" id="3.30.1370.120">
    <property type="match status" value="1"/>
</dbReference>
<keyword evidence="12" id="KW-1185">Reference proteome</keyword>
<gene>
    <name evidence="11" type="ORF">DFR27_0196</name>
</gene>
<keyword evidence="2 8" id="KW-0813">Transport</keyword>
<protein>
    <submittedName>
        <fullName evidence="11">Type IV pilus assembly protein PilQ</fullName>
    </submittedName>
</protein>
<evidence type="ECO:0000256" key="6">
    <source>
        <dbReference type="ARBA" id="ARBA00023237"/>
    </source>
</evidence>
<evidence type="ECO:0000256" key="5">
    <source>
        <dbReference type="ARBA" id="ARBA00023136"/>
    </source>
</evidence>
<evidence type="ECO:0000313" key="11">
    <source>
        <dbReference type="EMBL" id="RMA82248.1"/>
    </source>
</evidence>
<keyword evidence="5" id="KW-0472">Membrane</keyword>
<feature type="domain" description="Secretin/TonB short N-terminal" evidence="10">
    <location>
        <begin position="291"/>
        <end position="339"/>
    </location>
</feature>
<dbReference type="InterPro" id="IPR021731">
    <property type="entry name" value="AMIN_dom"/>
</dbReference>
<keyword evidence="6" id="KW-0998">Cell outer membrane</keyword>
<dbReference type="Pfam" id="PF11741">
    <property type="entry name" value="AMIN"/>
    <property type="match status" value="1"/>
</dbReference>
<dbReference type="RefSeq" id="WP_121875593.1">
    <property type="nucleotide sequence ID" value="NZ_REFJ01000001.1"/>
</dbReference>
<dbReference type="InterPro" id="IPR038591">
    <property type="entry name" value="NolW-like_sf"/>
</dbReference>
<dbReference type="Gene3D" id="2.60.40.3470">
    <property type="match status" value="1"/>
</dbReference>
<evidence type="ECO:0000256" key="3">
    <source>
        <dbReference type="ARBA" id="ARBA00022729"/>
    </source>
</evidence>
<feature type="chain" id="PRO_5018264227" evidence="9">
    <location>
        <begin position="24"/>
        <end position="690"/>
    </location>
</feature>
<feature type="signal peptide" evidence="9">
    <location>
        <begin position="1"/>
        <end position="23"/>
    </location>
</feature>
<dbReference type="InterPro" id="IPR004846">
    <property type="entry name" value="T2SS/T3SS_dom"/>
</dbReference>
<sequence>MIRQTKIALTMLASALTSAPLLATELTNVEFNTLPGEQLEAVLTFDTAAPSASGYLMESPARIIVDLPDTDNGVDQRRFNLSGDVATSAMLLSTDEKTRLVFNLSGAGQYEMLTRGNKVSVIIEKPIATASSGGMTQQFASASTSNNQLDGFDFRRGDRGEGNVILDLGSSSANVNVESRGSDIVATIPNYTVPARLLNRMDVVDFATPVSLVSFEQRGRDAVVTISTSDDFDMSAYQANDEFVVSVAPLTREQRAEREAEFAYQGETLSFNFQNIEIRSLLQIIADITQLNLVASDSVQGDITLRLVNVPWDQALDLVLKTKGLDKRLIGNVLMVAPAAEIAERERVELQNSIDLEQLAPLYTEHFEVNYADAAEINALFQQMNEETASGLLSGRGSVIVDERTNSIIMSDTQAKLMEFRELLHKLDIPVRQVSIEARIVLASTGFSRDLGVRWGYDYARDVGGGDIGIGTGTVDGVVDIVNGDPLSYGDAPGGLVVDLAATPSAGTASSFAVGLLSSGGNFLTLELSALEAEGRGEVISQPKVIAGNQQTAVIQSGSEIPYQQATSSGATAVQFKEATLKLEVTPQITPDNRIIMQLVINKDSIGEVVAGVPTIDVTQLETQVIADNGQTIVLGGIFEQAVVESEAKTPILGDLPLIGHLFKQTSRQNDKQETLIFITPRILETPLES</sequence>
<dbReference type="EMBL" id="REFJ01000001">
    <property type="protein sequence ID" value="RMA82248.1"/>
    <property type="molecule type" value="Genomic_DNA"/>
</dbReference>
<keyword evidence="4" id="KW-0653">Protein transport</keyword>
<dbReference type="InterPro" id="IPR011662">
    <property type="entry name" value="Secretin/TonB_short_N"/>
</dbReference>
<organism evidence="11 12">
    <name type="scientific">Umboniibacter marinipuniceus</name>
    <dbReference type="NCBI Taxonomy" id="569599"/>
    <lineage>
        <taxon>Bacteria</taxon>
        <taxon>Pseudomonadati</taxon>
        <taxon>Pseudomonadota</taxon>
        <taxon>Gammaproteobacteria</taxon>
        <taxon>Cellvibrionales</taxon>
        <taxon>Cellvibrionaceae</taxon>
        <taxon>Umboniibacter</taxon>
    </lineage>
</organism>
<dbReference type="SMART" id="SM00965">
    <property type="entry name" value="STN"/>
    <property type="match status" value="1"/>
</dbReference>
<evidence type="ECO:0000256" key="7">
    <source>
        <dbReference type="RuleBase" id="RU004003"/>
    </source>
</evidence>
<dbReference type="PANTHER" id="PTHR30604">
    <property type="entry name" value="PROTEIN TRANSPORT PROTEIN HOFQ"/>
    <property type="match status" value="1"/>
</dbReference>
<evidence type="ECO:0000313" key="12">
    <source>
        <dbReference type="Proteomes" id="UP000267187"/>
    </source>
</evidence>
<dbReference type="Proteomes" id="UP000267187">
    <property type="component" value="Unassembled WGS sequence"/>
</dbReference>
<dbReference type="InterPro" id="IPR005644">
    <property type="entry name" value="NolW-like"/>
</dbReference>
<evidence type="ECO:0000256" key="2">
    <source>
        <dbReference type="ARBA" id="ARBA00022448"/>
    </source>
</evidence>
<dbReference type="PRINTS" id="PR00811">
    <property type="entry name" value="BCTERIALGSPD"/>
</dbReference>
<dbReference type="InterPro" id="IPR001775">
    <property type="entry name" value="GspD/PilQ"/>
</dbReference>
<evidence type="ECO:0000256" key="9">
    <source>
        <dbReference type="SAM" id="SignalP"/>
    </source>
</evidence>
<proteinExistence type="inferred from homology"/>
<dbReference type="NCBIfam" id="TIGR02515">
    <property type="entry name" value="IV_pilus_PilQ"/>
    <property type="match status" value="1"/>
</dbReference>
<dbReference type="Gene3D" id="2.60.40.3500">
    <property type="match status" value="1"/>
</dbReference>
<dbReference type="InterPro" id="IPR013355">
    <property type="entry name" value="Pilus_4_PilQ"/>
</dbReference>
<dbReference type="PANTHER" id="PTHR30604:SF1">
    <property type="entry name" value="DNA UTILIZATION PROTEIN HOFQ"/>
    <property type="match status" value="1"/>
</dbReference>
<keyword evidence="3 9" id="KW-0732">Signal</keyword>
<reference evidence="11 12" key="1">
    <citation type="submission" date="2018-10" db="EMBL/GenBank/DDBJ databases">
        <title>Genomic Encyclopedia of Type Strains, Phase IV (KMG-IV): sequencing the most valuable type-strain genomes for metagenomic binning, comparative biology and taxonomic classification.</title>
        <authorList>
            <person name="Goeker M."/>
        </authorList>
    </citation>
    <scope>NUCLEOTIDE SEQUENCE [LARGE SCALE GENOMIC DNA]</scope>
    <source>
        <strain evidence="11 12">DSM 25080</strain>
    </source>
</reference>
<comment type="similarity">
    <text evidence="7">Belongs to the bacterial secretin family.</text>
</comment>
<dbReference type="OrthoDB" id="9775455at2"/>
<dbReference type="Pfam" id="PF00263">
    <property type="entry name" value="Secretin"/>
    <property type="match status" value="1"/>
</dbReference>
<dbReference type="GO" id="GO:0009279">
    <property type="term" value="C:cell outer membrane"/>
    <property type="evidence" value="ECO:0007669"/>
    <property type="project" value="UniProtKB-SubCell"/>
</dbReference>
<comment type="subcellular location">
    <subcellularLocation>
        <location evidence="8">Cell outer membrane</location>
    </subcellularLocation>
    <subcellularLocation>
        <location evidence="1">Membrane</location>
    </subcellularLocation>
</comment>
<evidence type="ECO:0000256" key="8">
    <source>
        <dbReference type="RuleBase" id="RU004004"/>
    </source>
</evidence>
<dbReference type="Pfam" id="PF07660">
    <property type="entry name" value="STN"/>
    <property type="match status" value="1"/>
</dbReference>
<dbReference type="Gene3D" id="3.30.1370.130">
    <property type="match status" value="1"/>
</dbReference>
<accession>A0A3M0AHL2</accession>